<dbReference type="AlphaFoldDB" id="A0A6J5VNG7"/>
<dbReference type="InterPro" id="IPR051824">
    <property type="entry name" value="LRR_Rcpt-Like_S/T_Kinase"/>
</dbReference>
<evidence type="ECO:0000256" key="2">
    <source>
        <dbReference type="SAM" id="Phobius"/>
    </source>
</evidence>
<organism evidence="5 6">
    <name type="scientific">Prunus armeniaca</name>
    <name type="common">Apricot</name>
    <name type="synonym">Armeniaca vulgaris</name>
    <dbReference type="NCBI Taxonomy" id="36596"/>
    <lineage>
        <taxon>Eukaryota</taxon>
        <taxon>Viridiplantae</taxon>
        <taxon>Streptophyta</taxon>
        <taxon>Embryophyta</taxon>
        <taxon>Tracheophyta</taxon>
        <taxon>Spermatophyta</taxon>
        <taxon>Magnoliopsida</taxon>
        <taxon>eudicotyledons</taxon>
        <taxon>Gunneridae</taxon>
        <taxon>Pentapetalae</taxon>
        <taxon>rosids</taxon>
        <taxon>fabids</taxon>
        <taxon>Rosales</taxon>
        <taxon>Rosaceae</taxon>
        <taxon>Amygdaloideae</taxon>
        <taxon>Amygdaleae</taxon>
        <taxon>Prunus</taxon>
    </lineage>
</organism>
<dbReference type="GO" id="GO:0004672">
    <property type="term" value="F:protein kinase activity"/>
    <property type="evidence" value="ECO:0007669"/>
    <property type="project" value="InterPro"/>
</dbReference>
<dbReference type="GO" id="GO:0005524">
    <property type="term" value="F:ATP binding"/>
    <property type="evidence" value="ECO:0007669"/>
    <property type="project" value="InterPro"/>
</dbReference>
<keyword evidence="2" id="KW-0812">Transmembrane</keyword>
<dbReference type="InterPro" id="IPR011009">
    <property type="entry name" value="Kinase-like_dom_sf"/>
</dbReference>
<dbReference type="SUPFAM" id="SSF56112">
    <property type="entry name" value="Protein kinase-like (PK-like)"/>
    <property type="match status" value="1"/>
</dbReference>
<dbReference type="PANTHER" id="PTHR48006">
    <property type="entry name" value="LEUCINE-RICH REPEAT-CONTAINING PROTEIN DDB_G0281931-RELATED"/>
    <property type="match status" value="1"/>
</dbReference>
<keyword evidence="3" id="KW-0732">Signal</keyword>
<dbReference type="SMART" id="SM00220">
    <property type="entry name" value="S_TKc"/>
    <property type="match status" value="1"/>
</dbReference>
<dbReference type="Gene3D" id="3.30.200.20">
    <property type="entry name" value="Phosphorylase Kinase, domain 1"/>
    <property type="match status" value="1"/>
</dbReference>
<evidence type="ECO:0000313" key="6">
    <source>
        <dbReference type="Proteomes" id="UP000507222"/>
    </source>
</evidence>
<protein>
    <recommendedName>
        <fullName evidence="4">Protein kinase domain-containing protein</fullName>
    </recommendedName>
</protein>
<dbReference type="Pfam" id="PF07714">
    <property type="entry name" value="PK_Tyr_Ser-Thr"/>
    <property type="match status" value="1"/>
</dbReference>
<keyword evidence="2" id="KW-1133">Transmembrane helix</keyword>
<evidence type="ECO:0000259" key="4">
    <source>
        <dbReference type="PROSITE" id="PS50011"/>
    </source>
</evidence>
<dbReference type="EMBL" id="CAEKDK010000007">
    <property type="protein sequence ID" value="CAB4288845.1"/>
    <property type="molecule type" value="Genomic_DNA"/>
</dbReference>
<dbReference type="PROSITE" id="PS50011">
    <property type="entry name" value="PROTEIN_KINASE_DOM"/>
    <property type="match status" value="1"/>
</dbReference>
<feature type="transmembrane region" description="Helical" evidence="2">
    <location>
        <begin position="253"/>
        <end position="274"/>
    </location>
</feature>
<dbReference type="PROSITE" id="PS00108">
    <property type="entry name" value="PROTEIN_KINASE_ST"/>
    <property type="match status" value="1"/>
</dbReference>
<dbReference type="Proteomes" id="UP000507222">
    <property type="component" value="Unassembled WGS sequence"/>
</dbReference>
<reference evidence="5 6" key="1">
    <citation type="submission" date="2020-05" db="EMBL/GenBank/DDBJ databases">
        <authorList>
            <person name="Campoy J."/>
            <person name="Schneeberger K."/>
            <person name="Spophaly S."/>
        </authorList>
    </citation>
    <scope>NUCLEOTIDE SEQUENCE [LARGE SCALE GENOMIC DNA]</scope>
    <source>
        <strain evidence="5">PruArmRojPasFocal</strain>
    </source>
</reference>
<evidence type="ECO:0000256" key="1">
    <source>
        <dbReference type="ARBA" id="ARBA00004479"/>
    </source>
</evidence>
<dbReference type="InterPro" id="IPR000719">
    <property type="entry name" value="Prot_kinase_dom"/>
</dbReference>
<name>A0A6J5VNG7_PRUAR</name>
<dbReference type="InterPro" id="IPR008271">
    <property type="entry name" value="Ser/Thr_kinase_AS"/>
</dbReference>
<dbReference type="InterPro" id="IPR043891">
    <property type="entry name" value="SPARK"/>
</dbReference>
<dbReference type="GO" id="GO:0016020">
    <property type="term" value="C:membrane"/>
    <property type="evidence" value="ECO:0007669"/>
    <property type="project" value="UniProtKB-SubCell"/>
</dbReference>
<feature type="domain" description="Protein kinase" evidence="4">
    <location>
        <begin position="324"/>
        <end position="571"/>
    </location>
</feature>
<feature type="chain" id="PRO_5026789620" description="Protein kinase domain-containing protein" evidence="3">
    <location>
        <begin position="23"/>
        <end position="571"/>
    </location>
</feature>
<accession>A0A6J5VNG7</accession>
<proteinExistence type="predicted"/>
<evidence type="ECO:0000256" key="3">
    <source>
        <dbReference type="SAM" id="SignalP"/>
    </source>
</evidence>
<sequence length="571" mass="63265">MATPLIFLFLFTLLCKPHMISSSTCTLDFTRFPYEAQSQCFDLAEGSFTPLVMQSCCSSALQSLYQAMTIKASQSRSIFLEFAEAQNCTNIFRNLHHRANLNNCDLQDFISSSTPNLCSNNADSVIGLLGVDMYNALRSNCKGLSSSNHSDEACFDCVVSYRQSLQALKERNRSGNRCAEALLVSLASSDAQSPNLVRGTFSCLWNEIKSPWPIGPTQNQNKGSIKELHVIPFSSNTTNNKCIKAHILGSKKLLAIVILAAALVIITPILYKITRKQLQYASKKDIEILSVSKKTVEEESRSFFNCSGLYLFSQDEVLKATNHFDDSNLIGDATLGKFYVGIMPSGMPTTIKRLNQGIIKVQNFGEEVIRKAKIRHPNVVTTLGYCDTGEHCLVYEYCVNGNLAGWLLGNGRTLILTWEHRMQISIGIARGLCFLHANALVKMVHGDLKLSNIFLNEKLEAKILDSNLSNCKPNETKGLQTIKNDVFDFGVVLLQVLTGKKSKSVVEEARDAILKGASISGMADPRLNGAYVSSEFRNVLSIAVRCTAPSERERPYMEEIVRKLEETQSLV</sequence>
<comment type="subcellular location">
    <subcellularLocation>
        <location evidence="1">Membrane</location>
        <topology evidence="1">Single-pass type I membrane protein</topology>
    </subcellularLocation>
</comment>
<dbReference type="Gene3D" id="1.10.510.10">
    <property type="entry name" value="Transferase(Phosphotransferase) domain 1"/>
    <property type="match status" value="2"/>
</dbReference>
<dbReference type="Pfam" id="PF19160">
    <property type="entry name" value="SPARK"/>
    <property type="match status" value="1"/>
</dbReference>
<dbReference type="InterPro" id="IPR001245">
    <property type="entry name" value="Ser-Thr/Tyr_kinase_cat_dom"/>
</dbReference>
<gene>
    <name evidence="5" type="ORF">CURHAP_LOCUS47082</name>
</gene>
<keyword evidence="2" id="KW-0472">Membrane</keyword>
<dbReference type="PANTHER" id="PTHR48006:SF88">
    <property type="entry name" value="LRR RECEPTOR-LIKE KINASE FAMILY PROTEIN"/>
    <property type="match status" value="1"/>
</dbReference>
<feature type="signal peptide" evidence="3">
    <location>
        <begin position="1"/>
        <end position="22"/>
    </location>
</feature>
<evidence type="ECO:0000313" key="5">
    <source>
        <dbReference type="EMBL" id="CAB4288845.1"/>
    </source>
</evidence>